<evidence type="ECO:0000313" key="2">
    <source>
        <dbReference type="EMBL" id="QJA53250.1"/>
    </source>
</evidence>
<evidence type="ECO:0000313" key="4">
    <source>
        <dbReference type="EMBL" id="QJA74240.1"/>
    </source>
</evidence>
<accession>A0A6H2A1B9</accession>
<dbReference type="AlphaFoldDB" id="A0A6H2A1B9"/>
<dbReference type="EMBL" id="MT144406">
    <property type="protein sequence ID" value="QJA53250.1"/>
    <property type="molecule type" value="Genomic_DNA"/>
</dbReference>
<name>A0A6H2A1B9_9ZZZZ</name>
<reference evidence="2" key="1">
    <citation type="submission" date="2020-03" db="EMBL/GenBank/DDBJ databases">
        <title>The deep terrestrial virosphere.</title>
        <authorList>
            <person name="Holmfeldt K."/>
            <person name="Nilsson E."/>
            <person name="Simone D."/>
            <person name="Lopez-Fernandez M."/>
            <person name="Wu X."/>
            <person name="de Brujin I."/>
            <person name="Lundin D."/>
            <person name="Andersson A."/>
            <person name="Bertilsson S."/>
            <person name="Dopson M."/>
        </authorList>
    </citation>
    <scope>NUCLEOTIDE SEQUENCE</scope>
    <source>
        <strain evidence="4">MM415A02073</strain>
        <strain evidence="3">MM415B00385</strain>
        <strain evidence="2">TM448A03335</strain>
    </source>
</reference>
<organism evidence="2">
    <name type="scientific">viral metagenome</name>
    <dbReference type="NCBI Taxonomy" id="1070528"/>
    <lineage>
        <taxon>unclassified sequences</taxon>
        <taxon>metagenomes</taxon>
        <taxon>organismal metagenomes</taxon>
    </lineage>
</organism>
<proteinExistence type="predicted"/>
<dbReference type="EMBL" id="MT142084">
    <property type="protein sequence ID" value="QJA74240.1"/>
    <property type="molecule type" value="Genomic_DNA"/>
</dbReference>
<gene>
    <name evidence="4" type="ORF">MM415A02073_0007</name>
    <name evidence="3" type="ORF">MM415B00385_0041</name>
    <name evidence="2" type="ORF">TM448A03335_0008</name>
</gene>
<evidence type="ECO:0000313" key="3">
    <source>
        <dbReference type="EMBL" id="QJA65603.1"/>
    </source>
</evidence>
<protein>
    <submittedName>
        <fullName evidence="2">Uncharacterized protein</fullName>
    </submittedName>
</protein>
<evidence type="ECO:0000256" key="1">
    <source>
        <dbReference type="SAM" id="MobiDB-lite"/>
    </source>
</evidence>
<feature type="region of interest" description="Disordered" evidence="1">
    <location>
        <begin position="36"/>
        <end position="70"/>
    </location>
</feature>
<sequence length="70" mass="8067">MINFILAIWVLSFCFVGALLTHAVVQFTNNILKNENKNRQDTLHHSPTYSPIRPKPMPNKETGFTVRSIR</sequence>
<dbReference type="EMBL" id="MT141541">
    <property type="protein sequence ID" value="QJA65603.1"/>
    <property type="molecule type" value="Genomic_DNA"/>
</dbReference>